<evidence type="ECO:0000313" key="1">
    <source>
        <dbReference type="EMBL" id="MFD1541402.1"/>
    </source>
</evidence>
<keyword evidence="2" id="KW-1185">Reference proteome</keyword>
<name>A0ABW4GJW8_9ACTN</name>
<dbReference type="Proteomes" id="UP001597097">
    <property type="component" value="Unassembled WGS sequence"/>
</dbReference>
<reference evidence="2" key="1">
    <citation type="journal article" date="2019" name="Int. J. Syst. Evol. Microbiol.">
        <title>The Global Catalogue of Microorganisms (GCM) 10K type strain sequencing project: providing services to taxonomists for standard genome sequencing and annotation.</title>
        <authorList>
            <consortium name="The Broad Institute Genomics Platform"/>
            <consortium name="The Broad Institute Genome Sequencing Center for Infectious Disease"/>
            <person name="Wu L."/>
            <person name="Ma J."/>
        </authorList>
    </citation>
    <scope>NUCLEOTIDE SEQUENCE [LARGE SCALE GENOMIC DNA]</scope>
    <source>
        <strain evidence="2">CGMCC 1.15399</strain>
    </source>
</reference>
<proteinExistence type="predicted"/>
<dbReference type="InterPro" id="IPR053977">
    <property type="entry name" value="Rv2466c-like"/>
</dbReference>
<sequence>MAPVTDTTPVELWFDPFCPFAWVTSRWLLEVEKVRPIDPRWRIMSLFVLNEDKDVSDEYRASSARGLKLVRVIAAAADRHGEEYIGRLYTEFGTRLHNEGRDRELDTLRAIAEESLEAVGLDKGLAAEAMDSTEYDEAIRKSHNEGITLVGQEVGTPVIRVGANAFFGPVVTTIPRGEDAGRLWDGVLLVTEFDDFFELKRSRTRRPSFD</sequence>
<accession>A0ABW4GJW8</accession>
<dbReference type="EMBL" id="JBHUCM010000027">
    <property type="protein sequence ID" value="MFD1541402.1"/>
    <property type="molecule type" value="Genomic_DNA"/>
</dbReference>
<protein>
    <submittedName>
        <fullName evidence="1">DsbA family protein</fullName>
    </submittedName>
</protein>
<gene>
    <name evidence="1" type="ORF">ACFSJ0_30410</name>
</gene>
<organism evidence="1 2">
    <name type="scientific">Nonomuraea guangzhouensis</name>
    <dbReference type="NCBI Taxonomy" id="1291555"/>
    <lineage>
        <taxon>Bacteria</taxon>
        <taxon>Bacillati</taxon>
        <taxon>Actinomycetota</taxon>
        <taxon>Actinomycetes</taxon>
        <taxon>Streptosporangiales</taxon>
        <taxon>Streptosporangiaceae</taxon>
        <taxon>Nonomuraea</taxon>
    </lineage>
</organism>
<dbReference type="RefSeq" id="WP_219537472.1">
    <property type="nucleotide sequence ID" value="NZ_JAHKRM010000038.1"/>
</dbReference>
<dbReference type="Pfam" id="PF22234">
    <property type="entry name" value="Rv2466c-like"/>
    <property type="match status" value="1"/>
</dbReference>
<evidence type="ECO:0000313" key="2">
    <source>
        <dbReference type="Proteomes" id="UP001597097"/>
    </source>
</evidence>
<comment type="caution">
    <text evidence="1">The sequence shown here is derived from an EMBL/GenBank/DDBJ whole genome shotgun (WGS) entry which is preliminary data.</text>
</comment>